<sequence>MHRAKVLNAARILADINYYLTKEKGGGDTHTQAGTAAERLEQHDVHAVTVTDVRSVGDGFSLDTHGFQYLKNKLDLPNACKDKDSIITLGYEKSANLIRETTQATRVVPFGHVHRVHSHTGTIEHARQIQPDEFVAKASPSMYCHIDQSPRGAIQLLRSRFSPEGAAQPLIVWDFGSVKEESDLCPSTAVIPKAMAKMVAVPKGGGFEMWVVAANEEHKWYWMSAQQPDEPLLLKIYDSKKEGIARFCPHTAVQT</sequence>
<dbReference type="AlphaFoldDB" id="A0A6A6FR17"/>
<dbReference type="PANTHER" id="PTHR34598">
    <property type="entry name" value="BLL6449 PROTEIN"/>
    <property type="match status" value="1"/>
</dbReference>
<evidence type="ECO:0000256" key="1">
    <source>
        <dbReference type="ARBA" id="ARBA00023002"/>
    </source>
</evidence>
<accession>A0A6A6FR17</accession>
<dbReference type="OrthoDB" id="412788at2759"/>
<dbReference type="PANTHER" id="PTHR34598:SF3">
    <property type="entry name" value="OXIDOREDUCTASE AN1597"/>
    <property type="match status" value="1"/>
</dbReference>
<gene>
    <name evidence="3" type="ORF">CERZMDRAFT_109620</name>
</gene>
<reference evidence="3" key="1">
    <citation type="journal article" date="2020" name="Stud. Mycol.">
        <title>101 Dothideomycetes genomes: a test case for predicting lifestyles and emergence of pathogens.</title>
        <authorList>
            <person name="Haridas S."/>
            <person name="Albert R."/>
            <person name="Binder M."/>
            <person name="Bloem J."/>
            <person name="Labutti K."/>
            <person name="Salamov A."/>
            <person name="Andreopoulos B."/>
            <person name="Baker S."/>
            <person name="Barry K."/>
            <person name="Bills G."/>
            <person name="Bluhm B."/>
            <person name="Cannon C."/>
            <person name="Castanera R."/>
            <person name="Culley D."/>
            <person name="Daum C."/>
            <person name="Ezra D."/>
            <person name="Gonzalez J."/>
            <person name="Henrissat B."/>
            <person name="Kuo A."/>
            <person name="Liang C."/>
            <person name="Lipzen A."/>
            <person name="Lutzoni F."/>
            <person name="Magnuson J."/>
            <person name="Mondo S."/>
            <person name="Nolan M."/>
            <person name="Ohm R."/>
            <person name="Pangilinan J."/>
            <person name="Park H.-J."/>
            <person name="Ramirez L."/>
            <person name="Alfaro M."/>
            <person name="Sun H."/>
            <person name="Tritt A."/>
            <person name="Yoshinaga Y."/>
            <person name="Zwiers L.-H."/>
            <person name="Turgeon B."/>
            <person name="Goodwin S."/>
            <person name="Spatafora J."/>
            <person name="Crous P."/>
            <person name="Grigoriev I."/>
        </authorList>
    </citation>
    <scope>NUCLEOTIDE SEQUENCE</scope>
    <source>
        <strain evidence="3">SCOH1-5</strain>
    </source>
</reference>
<evidence type="ECO:0000313" key="4">
    <source>
        <dbReference type="Proteomes" id="UP000799539"/>
    </source>
</evidence>
<keyword evidence="4" id="KW-1185">Reference proteome</keyword>
<dbReference type="NCBIfam" id="NF041278">
    <property type="entry name" value="CmcJ_NvfI_EfuI"/>
    <property type="match status" value="1"/>
</dbReference>
<protein>
    <submittedName>
        <fullName evidence="3">Uncharacterized protein</fullName>
    </submittedName>
</protein>
<name>A0A6A6FR17_9PEZI</name>
<comment type="similarity">
    <text evidence="2">Belongs to the asaB hydroxylase/desaturase family.</text>
</comment>
<organism evidence="3 4">
    <name type="scientific">Cercospora zeae-maydis SCOH1-5</name>
    <dbReference type="NCBI Taxonomy" id="717836"/>
    <lineage>
        <taxon>Eukaryota</taxon>
        <taxon>Fungi</taxon>
        <taxon>Dikarya</taxon>
        <taxon>Ascomycota</taxon>
        <taxon>Pezizomycotina</taxon>
        <taxon>Dothideomycetes</taxon>
        <taxon>Dothideomycetidae</taxon>
        <taxon>Mycosphaerellales</taxon>
        <taxon>Mycosphaerellaceae</taxon>
        <taxon>Cercospora</taxon>
    </lineage>
</organism>
<keyword evidence="1" id="KW-0560">Oxidoreductase</keyword>
<dbReference type="InterPro" id="IPR044053">
    <property type="entry name" value="AsaB-like"/>
</dbReference>
<dbReference type="EMBL" id="ML992665">
    <property type="protein sequence ID" value="KAF2215734.1"/>
    <property type="molecule type" value="Genomic_DNA"/>
</dbReference>
<evidence type="ECO:0000313" key="3">
    <source>
        <dbReference type="EMBL" id="KAF2215734.1"/>
    </source>
</evidence>
<dbReference type="GO" id="GO:0016491">
    <property type="term" value="F:oxidoreductase activity"/>
    <property type="evidence" value="ECO:0007669"/>
    <property type="project" value="UniProtKB-KW"/>
</dbReference>
<evidence type="ECO:0000256" key="2">
    <source>
        <dbReference type="ARBA" id="ARBA00023604"/>
    </source>
</evidence>
<dbReference type="Proteomes" id="UP000799539">
    <property type="component" value="Unassembled WGS sequence"/>
</dbReference>
<proteinExistence type="inferred from homology"/>